<accession>A0AAW2DLS4</accession>
<dbReference type="EMBL" id="JAZDWU010000002">
    <property type="protein sequence ID" value="KAL0011099.1"/>
    <property type="molecule type" value="Genomic_DNA"/>
</dbReference>
<evidence type="ECO:0000313" key="4">
    <source>
        <dbReference type="Proteomes" id="UP001459277"/>
    </source>
</evidence>
<sequence>MEDLSRFWGKLSLSDKEEKGYILPKVQRKNELMIAAKFLTTRALNMEAVGRTFMQVWRSCDGFKMRNMTDHKVLFAFVDERDVNQIQLNQPWSFDKHLVVVERYDKDAPLRSLSFKTVMFWVQVHDIPMWYMTTEVAENICDTIGEVVRSIGAETEEGSCFIRGEDKQFGPSLRAPLYRPSTQKVIFVPGFYDKSGLEEDSRSGSGKVAHGEPVVAENKETAVQGEENSNMETEEFGEELMTNSNNDGATVKTCGNGFRNKWGSSK</sequence>
<dbReference type="Pfam" id="PF14111">
    <property type="entry name" value="DUF4283"/>
    <property type="match status" value="1"/>
</dbReference>
<evidence type="ECO:0000259" key="2">
    <source>
        <dbReference type="Pfam" id="PF14111"/>
    </source>
</evidence>
<evidence type="ECO:0000256" key="1">
    <source>
        <dbReference type="SAM" id="MobiDB-lite"/>
    </source>
</evidence>
<dbReference type="Proteomes" id="UP001459277">
    <property type="component" value="Unassembled WGS sequence"/>
</dbReference>
<comment type="caution">
    <text evidence="3">The sequence shown here is derived from an EMBL/GenBank/DDBJ whole genome shotgun (WGS) entry which is preliminary data.</text>
</comment>
<dbReference type="PANTHER" id="PTHR31286:SF167">
    <property type="entry name" value="OS09G0268800 PROTEIN"/>
    <property type="match status" value="1"/>
</dbReference>
<proteinExistence type="predicted"/>
<dbReference type="InterPro" id="IPR040256">
    <property type="entry name" value="At4g02000-like"/>
</dbReference>
<feature type="region of interest" description="Disordered" evidence="1">
    <location>
        <begin position="197"/>
        <end position="237"/>
    </location>
</feature>
<protein>
    <recommendedName>
        <fullName evidence="2">DUF4283 domain-containing protein</fullName>
    </recommendedName>
</protein>
<feature type="domain" description="DUF4283" evidence="2">
    <location>
        <begin position="29"/>
        <end position="107"/>
    </location>
</feature>
<reference evidence="3 4" key="1">
    <citation type="submission" date="2024-01" db="EMBL/GenBank/DDBJ databases">
        <title>A telomere-to-telomere, gap-free genome of sweet tea (Lithocarpus litseifolius).</title>
        <authorList>
            <person name="Zhou J."/>
        </authorList>
    </citation>
    <scope>NUCLEOTIDE SEQUENCE [LARGE SCALE GENOMIC DNA]</scope>
    <source>
        <strain evidence="3">Zhou-2022a</strain>
        <tissue evidence="3">Leaf</tissue>
    </source>
</reference>
<gene>
    <name evidence="3" type="ORF">SO802_006207</name>
</gene>
<name>A0AAW2DLS4_9ROSI</name>
<keyword evidence="4" id="KW-1185">Reference proteome</keyword>
<dbReference type="AlphaFoldDB" id="A0AAW2DLS4"/>
<dbReference type="PANTHER" id="PTHR31286">
    <property type="entry name" value="GLYCINE-RICH CELL WALL STRUCTURAL PROTEIN 1.8-LIKE"/>
    <property type="match status" value="1"/>
</dbReference>
<dbReference type="InterPro" id="IPR025558">
    <property type="entry name" value="DUF4283"/>
</dbReference>
<evidence type="ECO:0000313" key="3">
    <source>
        <dbReference type="EMBL" id="KAL0011099.1"/>
    </source>
</evidence>
<organism evidence="3 4">
    <name type="scientific">Lithocarpus litseifolius</name>
    <dbReference type="NCBI Taxonomy" id="425828"/>
    <lineage>
        <taxon>Eukaryota</taxon>
        <taxon>Viridiplantae</taxon>
        <taxon>Streptophyta</taxon>
        <taxon>Embryophyta</taxon>
        <taxon>Tracheophyta</taxon>
        <taxon>Spermatophyta</taxon>
        <taxon>Magnoliopsida</taxon>
        <taxon>eudicotyledons</taxon>
        <taxon>Gunneridae</taxon>
        <taxon>Pentapetalae</taxon>
        <taxon>rosids</taxon>
        <taxon>fabids</taxon>
        <taxon>Fagales</taxon>
        <taxon>Fagaceae</taxon>
        <taxon>Lithocarpus</taxon>
    </lineage>
</organism>